<sequence>MDLLNISSKTFVKIISICLLIATLTGTTYYFTKGGFFDGILLTCVGLSCTYLILILSLLIFKSLTNILAKNTIKVWMVILSFVATVSICGYLFLFLFNSIAGEFKV</sequence>
<reference evidence="2 3" key="1">
    <citation type="submission" date="2018-06" db="EMBL/GenBank/DDBJ databases">
        <title>Genomic Encyclopedia of Archaeal and Bacterial Type Strains, Phase II (KMG-II): from individual species to whole genera.</title>
        <authorList>
            <person name="Goeker M."/>
        </authorList>
    </citation>
    <scope>NUCLEOTIDE SEQUENCE [LARGE SCALE GENOMIC DNA]</scope>
    <source>
        <strain evidence="2 3">DSM 24464</strain>
    </source>
</reference>
<comment type="caution">
    <text evidence="2">The sequence shown here is derived from an EMBL/GenBank/DDBJ whole genome shotgun (WGS) entry which is preliminary data.</text>
</comment>
<keyword evidence="1" id="KW-0472">Membrane</keyword>
<feature type="transmembrane region" description="Helical" evidence="1">
    <location>
        <begin position="12"/>
        <end position="31"/>
    </location>
</feature>
<dbReference type="RefSeq" id="WP_111658679.1">
    <property type="nucleotide sequence ID" value="NZ_QLLO01000001.1"/>
</dbReference>
<gene>
    <name evidence="2" type="ORF">LY08_00316</name>
</gene>
<feature type="transmembrane region" description="Helical" evidence="1">
    <location>
        <begin position="37"/>
        <end position="61"/>
    </location>
</feature>
<dbReference type="AlphaFoldDB" id="A0A327RR16"/>
<keyword evidence="1" id="KW-0812">Transmembrane</keyword>
<feature type="transmembrane region" description="Helical" evidence="1">
    <location>
        <begin position="73"/>
        <end position="97"/>
    </location>
</feature>
<keyword evidence="3" id="KW-1185">Reference proteome</keyword>
<evidence type="ECO:0000256" key="1">
    <source>
        <dbReference type="SAM" id="Phobius"/>
    </source>
</evidence>
<dbReference type="Proteomes" id="UP000248703">
    <property type="component" value="Unassembled WGS sequence"/>
</dbReference>
<organism evidence="2 3">
    <name type="scientific">Olleya aquimaris</name>
    <dbReference type="NCBI Taxonomy" id="639310"/>
    <lineage>
        <taxon>Bacteria</taxon>
        <taxon>Pseudomonadati</taxon>
        <taxon>Bacteroidota</taxon>
        <taxon>Flavobacteriia</taxon>
        <taxon>Flavobacteriales</taxon>
        <taxon>Flavobacteriaceae</taxon>
    </lineage>
</organism>
<evidence type="ECO:0000313" key="3">
    <source>
        <dbReference type="Proteomes" id="UP000248703"/>
    </source>
</evidence>
<protein>
    <submittedName>
        <fullName evidence="2">Uncharacterized protein</fullName>
    </submittedName>
</protein>
<name>A0A327RR16_9FLAO</name>
<keyword evidence="1" id="KW-1133">Transmembrane helix</keyword>
<dbReference type="EMBL" id="QLLO01000001">
    <property type="protein sequence ID" value="RAJ18043.1"/>
    <property type="molecule type" value="Genomic_DNA"/>
</dbReference>
<accession>A0A327RR16</accession>
<proteinExistence type="predicted"/>
<evidence type="ECO:0000313" key="2">
    <source>
        <dbReference type="EMBL" id="RAJ18043.1"/>
    </source>
</evidence>
<dbReference type="OrthoDB" id="1442294at2"/>